<dbReference type="OrthoDB" id="413520at2759"/>
<dbReference type="Pfam" id="PF10294">
    <property type="entry name" value="Methyltransf_16"/>
    <property type="match status" value="1"/>
</dbReference>
<dbReference type="SUPFAM" id="SSF53335">
    <property type="entry name" value="S-adenosyl-L-methionine-dependent methyltransferases"/>
    <property type="match status" value="1"/>
</dbReference>
<sequence length="467" mass="51893">MHYIRLLRAPRLTYEKGRKHPWSFNIVLTVTTDLGDSFLSHDDNEAVKINITACWEKSSGQNEHATGSMVQAAEKTMRWTPGMRVLKTDVPVQHLVGPSLSSPGPGSGPLRVLVRAAGSKSAELATDVALAGFEGGCGKIMPVWADVQMPGSDEAPTTCVRRLGHGERKSEPFIEIEEDIGESIARHIWDAGLMAVSRVWLANDAEAHGAERYHWRMDAFHGLLFRGGPLNILELGCGVGILGNGLAQAMTRTDPEGASNILMTDLPEAEQRAKANIERLARAGTTSIRPEYENLDWDDGRRGDLGALVKARSWHLVVMSDCTYNVDVLPSLINTWTAIHVHNLSLHSPDSGGGPTPPPPTTYVYVAWKKRHPDENEFWRLVEDAGWILREEDIVDLPVLGGETERIFSYLFETRSQKYERGPETGTWRCLDNAYSKPSFEQLIERFPGEAQRVYPDRFAEYQAAAK</sequence>
<dbReference type="Proteomes" id="UP000326340">
    <property type="component" value="Unassembled WGS sequence"/>
</dbReference>
<gene>
    <name evidence="1" type="ORF">CSHISOI_09651</name>
</gene>
<name>A0A5Q4BFM0_9PEZI</name>
<accession>A0A5Q4BFM0</accession>
<evidence type="ECO:0000313" key="1">
    <source>
        <dbReference type="EMBL" id="TQN65753.1"/>
    </source>
</evidence>
<dbReference type="EMBL" id="PUHP01001470">
    <property type="protein sequence ID" value="TQN65753.1"/>
    <property type="molecule type" value="Genomic_DNA"/>
</dbReference>
<dbReference type="InterPro" id="IPR019410">
    <property type="entry name" value="Methyltransf_16"/>
</dbReference>
<reference evidence="1 2" key="1">
    <citation type="journal article" date="2019" name="Sci. Rep.">
        <title>Colletotrichum shisoi sp. nov., an anthracnose pathogen of Perilla frutescens in Japan: molecular phylogenetic, morphological and genomic evidence.</title>
        <authorList>
            <person name="Gan P."/>
            <person name="Tsushima A."/>
            <person name="Hiroyama R."/>
            <person name="Narusaka M."/>
            <person name="Takano Y."/>
            <person name="Narusaka Y."/>
            <person name="Kawaradani M."/>
            <person name="Damm U."/>
            <person name="Shirasu K."/>
        </authorList>
    </citation>
    <scope>NUCLEOTIDE SEQUENCE [LARGE SCALE GENOMIC DNA]</scope>
    <source>
        <strain evidence="1 2">PG-2018a</strain>
    </source>
</reference>
<keyword evidence="2" id="KW-1185">Reference proteome</keyword>
<dbReference type="AlphaFoldDB" id="A0A5Q4BFM0"/>
<dbReference type="GO" id="GO:0008757">
    <property type="term" value="F:S-adenosylmethionine-dependent methyltransferase activity"/>
    <property type="evidence" value="ECO:0007669"/>
    <property type="project" value="UniProtKB-ARBA"/>
</dbReference>
<proteinExistence type="predicted"/>
<dbReference type="InterPro" id="IPR029063">
    <property type="entry name" value="SAM-dependent_MTases_sf"/>
</dbReference>
<organism evidence="1 2">
    <name type="scientific">Colletotrichum shisoi</name>
    <dbReference type="NCBI Taxonomy" id="2078593"/>
    <lineage>
        <taxon>Eukaryota</taxon>
        <taxon>Fungi</taxon>
        <taxon>Dikarya</taxon>
        <taxon>Ascomycota</taxon>
        <taxon>Pezizomycotina</taxon>
        <taxon>Sordariomycetes</taxon>
        <taxon>Hypocreomycetidae</taxon>
        <taxon>Glomerellales</taxon>
        <taxon>Glomerellaceae</taxon>
        <taxon>Colletotrichum</taxon>
        <taxon>Colletotrichum destructivum species complex</taxon>
    </lineage>
</organism>
<dbReference type="GO" id="GO:0005829">
    <property type="term" value="C:cytosol"/>
    <property type="evidence" value="ECO:0007669"/>
    <property type="project" value="TreeGrafter"/>
</dbReference>
<protein>
    <submittedName>
        <fullName evidence="1">UPF0665 family protein</fullName>
    </submittedName>
</protein>
<evidence type="ECO:0000313" key="2">
    <source>
        <dbReference type="Proteomes" id="UP000326340"/>
    </source>
</evidence>
<dbReference type="Gene3D" id="3.40.50.150">
    <property type="entry name" value="Vaccinia Virus protein VP39"/>
    <property type="match status" value="1"/>
</dbReference>
<comment type="caution">
    <text evidence="1">The sequence shown here is derived from an EMBL/GenBank/DDBJ whole genome shotgun (WGS) entry which is preliminary data.</text>
</comment>
<dbReference type="PANTHER" id="PTHR14614:SF132">
    <property type="entry name" value="PROTEIN-LYSINE METHYLTRANSFERASE C42C1.13"/>
    <property type="match status" value="1"/>
</dbReference>
<dbReference type="PANTHER" id="PTHR14614">
    <property type="entry name" value="HEPATOCELLULAR CARCINOMA-ASSOCIATED ANTIGEN"/>
    <property type="match status" value="1"/>
</dbReference>